<keyword evidence="3" id="KW-1185">Reference proteome</keyword>
<dbReference type="EMBL" id="FOYU01000005">
    <property type="protein sequence ID" value="SFR60831.1"/>
    <property type="molecule type" value="Genomic_DNA"/>
</dbReference>
<sequence>MKRKLARLKVFGCASLFLLGLTTGSSAVAQRLVSLNPCFDEWAPQWLPETWEFIPSTAHGNRLERVLRTNPDIVLYGTYTNPRLVSQLSAATRTVLVKEPNTWVQWQETLTHVGGELQLEQSLQSWKRQQQRQLAQLPKLTESVLVIMPNQYSWGGGSFIVNMLRANDIPVLVADESQQLVQISLEQLIQLKPLRVVLDGFSSDYARANEWLWHSALKPWLTARRVVQIKPTVSGCPAQRAVEYMQQVVMP</sequence>
<dbReference type="Gene3D" id="3.40.50.1980">
    <property type="entry name" value="Nitrogenase molybdenum iron protein domain"/>
    <property type="match status" value="2"/>
</dbReference>
<dbReference type="Proteomes" id="UP000199424">
    <property type="component" value="Unassembled WGS sequence"/>
</dbReference>
<gene>
    <name evidence="2" type="ORF">SAMN04488070_2313</name>
</gene>
<feature type="signal peptide" evidence="1">
    <location>
        <begin position="1"/>
        <end position="29"/>
    </location>
</feature>
<keyword evidence="1" id="KW-0732">Signal</keyword>
<dbReference type="AlphaFoldDB" id="A0A1I6I2A0"/>
<organism evidence="2 3">
    <name type="scientific">Pseudidiomarina maritima</name>
    <dbReference type="NCBI Taxonomy" id="519453"/>
    <lineage>
        <taxon>Bacteria</taxon>
        <taxon>Pseudomonadati</taxon>
        <taxon>Pseudomonadota</taxon>
        <taxon>Gammaproteobacteria</taxon>
        <taxon>Alteromonadales</taxon>
        <taxon>Idiomarinaceae</taxon>
        <taxon>Pseudidiomarina</taxon>
    </lineage>
</organism>
<evidence type="ECO:0000256" key="1">
    <source>
        <dbReference type="SAM" id="SignalP"/>
    </source>
</evidence>
<accession>A0A1I6I2A0</accession>
<proteinExistence type="predicted"/>
<reference evidence="3" key="1">
    <citation type="submission" date="2016-10" db="EMBL/GenBank/DDBJ databases">
        <authorList>
            <person name="Varghese N."/>
            <person name="Submissions S."/>
        </authorList>
    </citation>
    <scope>NUCLEOTIDE SEQUENCE [LARGE SCALE GENOMIC DNA]</scope>
    <source>
        <strain evidence="3">CGMCC 1.7285</strain>
    </source>
</reference>
<dbReference type="RefSeq" id="WP_092858730.1">
    <property type="nucleotide sequence ID" value="NZ_FOYU01000005.1"/>
</dbReference>
<name>A0A1I6I2A0_9GAMM</name>
<evidence type="ECO:0000313" key="3">
    <source>
        <dbReference type="Proteomes" id="UP000199424"/>
    </source>
</evidence>
<protein>
    <submittedName>
        <fullName evidence="2">ABC-type Fe3+-hydroxamate transport system, substrate-binding protein</fullName>
    </submittedName>
</protein>
<dbReference type="SUPFAM" id="SSF53807">
    <property type="entry name" value="Helical backbone' metal receptor"/>
    <property type="match status" value="1"/>
</dbReference>
<feature type="chain" id="PRO_5011584530" evidence="1">
    <location>
        <begin position="30"/>
        <end position="251"/>
    </location>
</feature>
<evidence type="ECO:0000313" key="2">
    <source>
        <dbReference type="EMBL" id="SFR60831.1"/>
    </source>
</evidence>